<accession>A0A1T5G660</accession>
<name>A0A1T5G660_9BACT</name>
<protein>
    <recommendedName>
        <fullName evidence="1">SnoaL-like domain-containing protein</fullName>
    </recommendedName>
</protein>
<dbReference type="InterPro" id="IPR037401">
    <property type="entry name" value="SnoaL-like"/>
</dbReference>
<keyword evidence="3" id="KW-1185">Reference proteome</keyword>
<evidence type="ECO:0000259" key="1">
    <source>
        <dbReference type="Pfam" id="PF12680"/>
    </source>
</evidence>
<dbReference type="Gene3D" id="3.10.450.50">
    <property type="match status" value="1"/>
</dbReference>
<evidence type="ECO:0000313" key="3">
    <source>
        <dbReference type="Proteomes" id="UP000190897"/>
    </source>
</evidence>
<proteinExistence type="predicted"/>
<feature type="domain" description="SnoaL-like" evidence="1">
    <location>
        <begin position="10"/>
        <end position="107"/>
    </location>
</feature>
<dbReference type="EMBL" id="FUZA01000005">
    <property type="protein sequence ID" value="SKC03804.1"/>
    <property type="molecule type" value="Genomic_DNA"/>
</dbReference>
<dbReference type="SUPFAM" id="SSF54427">
    <property type="entry name" value="NTF2-like"/>
    <property type="match status" value="1"/>
</dbReference>
<dbReference type="RefSeq" id="WP_082216231.1">
    <property type="nucleotide sequence ID" value="NZ_FUZA01000005.1"/>
</dbReference>
<organism evidence="2 3">
    <name type="scientific">Dyadobacter psychrophilus</name>
    <dbReference type="NCBI Taxonomy" id="651661"/>
    <lineage>
        <taxon>Bacteria</taxon>
        <taxon>Pseudomonadati</taxon>
        <taxon>Bacteroidota</taxon>
        <taxon>Cytophagia</taxon>
        <taxon>Cytophagales</taxon>
        <taxon>Spirosomataceae</taxon>
        <taxon>Dyadobacter</taxon>
    </lineage>
</organism>
<dbReference type="AlphaFoldDB" id="A0A1T5G660"/>
<dbReference type="STRING" id="651661.SAMN05660293_03705"/>
<dbReference type="InterPro" id="IPR032710">
    <property type="entry name" value="NTF2-like_dom_sf"/>
</dbReference>
<dbReference type="Pfam" id="PF12680">
    <property type="entry name" value="SnoaL_2"/>
    <property type="match status" value="1"/>
</dbReference>
<reference evidence="3" key="1">
    <citation type="submission" date="2017-02" db="EMBL/GenBank/DDBJ databases">
        <authorList>
            <person name="Varghese N."/>
            <person name="Submissions S."/>
        </authorList>
    </citation>
    <scope>NUCLEOTIDE SEQUENCE [LARGE SCALE GENOMIC DNA]</scope>
    <source>
        <strain evidence="3">DSM 22270</strain>
    </source>
</reference>
<gene>
    <name evidence="2" type="ORF">SAMN05660293_03705</name>
</gene>
<evidence type="ECO:0000313" key="2">
    <source>
        <dbReference type="EMBL" id="SKC03804.1"/>
    </source>
</evidence>
<dbReference type="PANTHER" id="PTHR41252:SF1">
    <property type="entry name" value="BLR2505 PROTEIN"/>
    <property type="match status" value="1"/>
</dbReference>
<dbReference type="OrthoDB" id="6692273at2"/>
<dbReference type="Proteomes" id="UP000190897">
    <property type="component" value="Unassembled WGS sequence"/>
</dbReference>
<dbReference type="PANTHER" id="PTHR41252">
    <property type="entry name" value="BLR2505 PROTEIN"/>
    <property type="match status" value="1"/>
</dbReference>
<sequence length="117" mass="13161">MNTTNKQILEEANAAITKGDYEGFLFSCTDDTTWTFVGEQTLQGKEAVREYMAATYLEPPKFMVEQLIAEGDFVTALGKIDMKDANGEMASFAYCDVWRFRDGKMAELTAFVIEAKE</sequence>